<dbReference type="PROSITE" id="PS50250">
    <property type="entry name" value="PCI"/>
    <property type="match status" value="1"/>
</dbReference>
<comment type="subunit">
    <text evidence="4">Component of the eukaryotic translation initiation factor 3 (eIF-3) complex.</text>
</comment>
<name>A0AA87ZPD3_FICCA</name>
<evidence type="ECO:0000256" key="3">
    <source>
        <dbReference type="ARBA" id="ARBA00022917"/>
    </source>
</evidence>
<organism evidence="6 7">
    <name type="scientific">Ficus carica</name>
    <name type="common">Common fig</name>
    <dbReference type="NCBI Taxonomy" id="3494"/>
    <lineage>
        <taxon>Eukaryota</taxon>
        <taxon>Viridiplantae</taxon>
        <taxon>Streptophyta</taxon>
        <taxon>Embryophyta</taxon>
        <taxon>Tracheophyta</taxon>
        <taxon>Spermatophyta</taxon>
        <taxon>Magnoliopsida</taxon>
        <taxon>eudicotyledons</taxon>
        <taxon>Gunneridae</taxon>
        <taxon>Pentapetalae</taxon>
        <taxon>rosids</taxon>
        <taxon>fabids</taxon>
        <taxon>Rosales</taxon>
        <taxon>Moraceae</taxon>
        <taxon>Ficeae</taxon>
        <taxon>Ficus</taxon>
    </lineage>
</organism>
<evidence type="ECO:0000313" key="7">
    <source>
        <dbReference type="Proteomes" id="UP001187192"/>
    </source>
</evidence>
<evidence type="ECO:0000256" key="1">
    <source>
        <dbReference type="ARBA" id="ARBA00022490"/>
    </source>
</evidence>
<gene>
    <name evidence="6" type="ORF">TIFTF001_009164</name>
</gene>
<evidence type="ECO:0000259" key="5">
    <source>
        <dbReference type="PROSITE" id="PS50250"/>
    </source>
</evidence>
<comment type="function">
    <text evidence="4">Component of the eukaryotic translation initiation factor 3 (eIF-3) complex, which is involved in protein synthesis of a specialized repertoire of mRNAs and, together with other initiation factors, stimulates binding of mRNA and methionyl-tRNAi to the 40S ribosome. The eIF-3 complex specifically targets and initiates translation of a subset of mRNAs involved in cell proliferation.</text>
</comment>
<evidence type="ECO:0000256" key="2">
    <source>
        <dbReference type="ARBA" id="ARBA00022540"/>
    </source>
</evidence>
<dbReference type="EMBL" id="BTGU01000010">
    <property type="protein sequence ID" value="GMN39933.1"/>
    <property type="molecule type" value="Genomic_DNA"/>
</dbReference>
<dbReference type="HAMAP" id="MF_03011">
    <property type="entry name" value="eIF3l"/>
    <property type="match status" value="1"/>
</dbReference>
<keyword evidence="3 4" id="KW-0648">Protein biosynthesis</keyword>
<protein>
    <recommendedName>
        <fullName evidence="4">Eukaryotic translation initiation factor 3 subunit L</fullName>
        <shortName evidence="4">eIF3l</shortName>
    </recommendedName>
</protein>
<dbReference type="GO" id="GO:0005852">
    <property type="term" value="C:eukaryotic translation initiation factor 3 complex"/>
    <property type="evidence" value="ECO:0007669"/>
    <property type="project" value="UniProtKB-UniRule"/>
</dbReference>
<comment type="subcellular location">
    <subcellularLocation>
        <location evidence="4">Cytoplasm</location>
    </subcellularLocation>
</comment>
<dbReference type="PANTHER" id="PTHR13242">
    <property type="entry name" value="EUKARYOTIC TRANSLATION INITIATION FACTOR 3"/>
    <property type="match status" value="1"/>
</dbReference>
<evidence type="ECO:0000313" key="6">
    <source>
        <dbReference type="EMBL" id="GMN39933.1"/>
    </source>
</evidence>
<feature type="domain" description="PCI" evidence="5">
    <location>
        <begin position="317"/>
        <end position="520"/>
    </location>
</feature>
<dbReference type="GO" id="GO:0003743">
    <property type="term" value="F:translation initiation factor activity"/>
    <property type="evidence" value="ECO:0007669"/>
    <property type="project" value="UniProtKB-UniRule"/>
</dbReference>
<dbReference type="PANTHER" id="PTHR13242:SF0">
    <property type="entry name" value="EUKARYOTIC TRANSLATION INITIATION FACTOR 3 SUBUNIT L"/>
    <property type="match status" value="1"/>
</dbReference>
<dbReference type="InterPro" id="IPR000717">
    <property type="entry name" value="PCI_dom"/>
</dbReference>
<dbReference type="GO" id="GO:0033290">
    <property type="term" value="C:eukaryotic 48S preinitiation complex"/>
    <property type="evidence" value="ECO:0007669"/>
    <property type="project" value="UniProtKB-UniRule"/>
</dbReference>
<dbReference type="GO" id="GO:0016282">
    <property type="term" value="C:eukaryotic 43S preinitiation complex"/>
    <property type="evidence" value="ECO:0007669"/>
    <property type="project" value="UniProtKB-UniRule"/>
</dbReference>
<accession>A0AA87ZPD3</accession>
<keyword evidence="2 4" id="KW-0396">Initiation factor</keyword>
<reference evidence="6" key="1">
    <citation type="submission" date="2023-07" db="EMBL/GenBank/DDBJ databases">
        <title>draft genome sequence of fig (Ficus carica).</title>
        <authorList>
            <person name="Takahashi T."/>
            <person name="Nishimura K."/>
        </authorList>
    </citation>
    <scope>NUCLEOTIDE SEQUENCE</scope>
</reference>
<sequence length="549" mass="63737">MPSFPLSLSATSLHVLIPQAPTMAAYDYDESSATHRGGSQPPSSGQDLGYDPNFVPDAVKSFVVHLYRHIREKNVYEIHQMYDTSFQTLSERYFKDTPWPSVDAIAPFVDNDHVFCLLYREMWFRHLYARLTPTLKQRIDSWDNYISLFQVVLHGVVNMQLPNLWLWDMVDEFVYQFQSFCQYRAKMKNKTDQEISLLRQFDQAWNMYGVLNFLQALVEKSMIIQILEREKEGLEEFTATDGYDQNGGSNVLKVLGYFSMVGLLRVHCLLGDYQTGLKRLLPINFELLDPSSFGSFIMCIDVRSELSVASVSYRYTDAIREFNKILKYILKNKHYHQRSPQYEQILKKNEQMYALLAICLSLCPQVNLVDETVNAQLREKYGEKISRMQRYDDEAFAIYDELFSYACPKFITPSAPSFDEPLVNYNQDAYRLQLKLFLYEVKQQQLLSGVRTFLKVYSTISLGKLASCMEVDEPTLRTILTTYKHKTHAVDSDGHIVSNADIDFYIDDDMIFVVDSKPAKRYGNFFLSDIVKFERMMNSLDSLKLEGVA</sequence>
<comment type="similarity">
    <text evidence="4">Belongs to the eIF-3 subunit L family.</text>
</comment>
<comment type="caution">
    <text evidence="6">The sequence shown here is derived from an EMBL/GenBank/DDBJ whole genome shotgun (WGS) entry which is preliminary data.</text>
</comment>
<dbReference type="Pfam" id="PF10255">
    <property type="entry name" value="Paf67"/>
    <property type="match status" value="1"/>
</dbReference>
<dbReference type="AlphaFoldDB" id="A0AA87ZPD3"/>
<dbReference type="GO" id="GO:0001732">
    <property type="term" value="P:formation of cytoplasmic translation initiation complex"/>
    <property type="evidence" value="ECO:0007669"/>
    <property type="project" value="UniProtKB-UniRule"/>
</dbReference>
<evidence type="ECO:0000256" key="4">
    <source>
        <dbReference type="HAMAP-Rule" id="MF_03011"/>
    </source>
</evidence>
<proteinExistence type="inferred from homology"/>
<keyword evidence="1 4" id="KW-0963">Cytoplasm</keyword>
<keyword evidence="7" id="KW-1185">Reference proteome</keyword>
<dbReference type="InterPro" id="IPR019382">
    <property type="entry name" value="eIF3l"/>
</dbReference>
<dbReference type="Proteomes" id="UP001187192">
    <property type="component" value="Unassembled WGS sequence"/>
</dbReference>